<dbReference type="Pfam" id="PF00004">
    <property type="entry name" value="AAA"/>
    <property type="match status" value="1"/>
</dbReference>
<organism evidence="17 18">
    <name type="scientific">Candidatus Nealsonbacteria bacterium CG23_combo_of_CG06-09_8_20_14_all_39_17</name>
    <dbReference type="NCBI Taxonomy" id="1974722"/>
    <lineage>
        <taxon>Bacteria</taxon>
        <taxon>Candidatus Nealsoniibacteriota</taxon>
    </lineage>
</organism>
<evidence type="ECO:0000256" key="13">
    <source>
        <dbReference type="ARBA" id="ARBA00061570"/>
    </source>
</evidence>
<keyword evidence="4 14" id="KW-0812">Transmembrane</keyword>
<keyword evidence="6 14" id="KW-0547">Nucleotide-binding</keyword>
<dbReference type="InterPro" id="IPR003960">
    <property type="entry name" value="ATPase_AAA_CS"/>
</dbReference>
<dbReference type="Pfam" id="PF01434">
    <property type="entry name" value="Peptidase_M41"/>
    <property type="match status" value="1"/>
</dbReference>
<evidence type="ECO:0000313" key="18">
    <source>
        <dbReference type="Proteomes" id="UP000229976"/>
    </source>
</evidence>
<dbReference type="FunFam" id="1.20.58.760:FF:000001">
    <property type="entry name" value="ATP-dependent zinc metalloprotease FtsH"/>
    <property type="match status" value="1"/>
</dbReference>
<feature type="binding site" evidence="14">
    <location>
        <position position="436"/>
    </location>
    <ligand>
        <name>Zn(2+)</name>
        <dbReference type="ChEBI" id="CHEBI:29105"/>
        <note>catalytic</note>
    </ligand>
</feature>
<keyword evidence="10 14" id="KW-1133">Transmembrane helix</keyword>
<evidence type="ECO:0000256" key="3">
    <source>
        <dbReference type="ARBA" id="ARBA00022670"/>
    </source>
</evidence>
<keyword evidence="17" id="KW-0131">Cell cycle</keyword>
<dbReference type="GO" id="GO:0030163">
    <property type="term" value="P:protein catabolic process"/>
    <property type="evidence" value="ECO:0007669"/>
    <property type="project" value="UniProtKB-UniRule"/>
</dbReference>
<dbReference type="SUPFAM" id="SSF140990">
    <property type="entry name" value="FtsH protease domain-like"/>
    <property type="match status" value="1"/>
</dbReference>
<keyword evidence="7 14" id="KW-0378">Hydrolase</keyword>
<keyword evidence="14" id="KW-1003">Cell membrane</keyword>
<keyword evidence="5 14" id="KW-0479">Metal-binding</keyword>
<dbReference type="InterPro" id="IPR041569">
    <property type="entry name" value="AAA_lid_3"/>
</dbReference>
<proteinExistence type="inferred from homology"/>
<evidence type="ECO:0000256" key="5">
    <source>
        <dbReference type="ARBA" id="ARBA00022723"/>
    </source>
</evidence>
<evidence type="ECO:0000256" key="4">
    <source>
        <dbReference type="ARBA" id="ARBA00022692"/>
    </source>
</evidence>
<comment type="function">
    <text evidence="14">Acts as a processive, ATP-dependent zinc metallopeptidase for both cytoplasmic and membrane proteins. Plays a role in the quality control of integral membrane proteins.</text>
</comment>
<comment type="caution">
    <text evidence="17">The sequence shown here is derived from an EMBL/GenBank/DDBJ whole genome shotgun (WGS) entry which is preliminary data.</text>
</comment>
<keyword evidence="17" id="KW-0132">Cell division</keyword>
<reference evidence="17 18" key="1">
    <citation type="submission" date="2017-09" db="EMBL/GenBank/DDBJ databases">
        <title>Depth-based differentiation of microbial function through sediment-hosted aquifers and enrichment of novel symbionts in the deep terrestrial subsurface.</title>
        <authorList>
            <person name="Probst A.J."/>
            <person name="Ladd B."/>
            <person name="Jarett J.K."/>
            <person name="Geller-Mcgrath D.E."/>
            <person name="Sieber C.M."/>
            <person name="Emerson J.B."/>
            <person name="Anantharaman K."/>
            <person name="Thomas B.C."/>
            <person name="Malmstrom R."/>
            <person name="Stieglmeier M."/>
            <person name="Klingl A."/>
            <person name="Woyke T."/>
            <person name="Ryan C.M."/>
            <person name="Banfield J.F."/>
        </authorList>
    </citation>
    <scope>NUCLEOTIDE SEQUENCE [LARGE SCALE GENOMIC DNA]</scope>
    <source>
        <strain evidence="17">CG23_combo_of_CG06-09_8_20_14_all_39_17</strain>
    </source>
</reference>
<feature type="transmembrane region" description="Helical" evidence="14">
    <location>
        <begin position="12"/>
        <end position="30"/>
    </location>
</feature>
<comment type="similarity">
    <text evidence="2 14">In the C-terminal section; belongs to the peptidase M41 family.</text>
</comment>
<dbReference type="Gene3D" id="3.30.720.210">
    <property type="match status" value="1"/>
</dbReference>
<comment type="cofactor">
    <cofactor evidence="14">
        <name>Zn(2+)</name>
        <dbReference type="ChEBI" id="CHEBI:29105"/>
    </cofactor>
    <text evidence="14">Binds 1 zinc ion per subunit.</text>
</comment>
<evidence type="ECO:0000256" key="15">
    <source>
        <dbReference type="RuleBase" id="RU003651"/>
    </source>
</evidence>
<dbReference type="GO" id="GO:0016887">
    <property type="term" value="F:ATP hydrolysis activity"/>
    <property type="evidence" value="ECO:0007669"/>
    <property type="project" value="UniProtKB-UniRule"/>
</dbReference>
<dbReference type="Pfam" id="PF17862">
    <property type="entry name" value="AAA_lid_3"/>
    <property type="match status" value="1"/>
</dbReference>
<dbReference type="Gene3D" id="1.20.58.760">
    <property type="entry name" value="Peptidase M41"/>
    <property type="match status" value="1"/>
</dbReference>
<evidence type="ECO:0000256" key="8">
    <source>
        <dbReference type="ARBA" id="ARBA00022833"/>
    </source>
</evidence>
<keyword evidence="12 14" id="KW-0472">Membrane</keyword>
<keyword evidence="8 14" id="KW-0862">Zinc</keyword>
<dbReference type="NCBIfam" id="TIGR01241">
    <property type="entry name" value="FtsH_fam"/>
    <property type="match status" value="1"/>
</dbReference>
<dbReference type="AlphaFoldDB" id="A0A2G9YW85"/>
<evidence type="ECO:0000256" key="14">
    <source>
        <dbReference type="HAMAP-Rule" id="MF_01458"/>
    </source>
</evidence>
<comment type="caution">
    <text evidence="14">Lacks conserved residue(s) required for the propagation of feature annotation.</text>
</comment>
<sequence length="627" mass="69314">MKEAKNSPIKNFIIPAIAIFLIISGIFALFSQELEKIDEISISQLAQEINKGEVKQIDISGNELKITRQNDSKATTTKEIESSLSQSLINYGVIKESFEKIKIAVEKPNETMAWIGPMLFIILPLLLFGLFFWSMIRQAKSGAMQAFDFSKAKARLFGADPNSKEKITFNDIAGLKEAKEELKEIVDFLQNPKKFLAMGARIPRGVLLLGPSGVGKTLLARAVAGEANVPFFSISGSEFVEMFVGVGASRVRDLFATAKKAGTSIIFIDELDAVGRARGTGMGGGHEEREQTLNQILVEMDGFERDDTRIVVAATNRGDVLDTALLRPGRFDRKVVLDLPDISDREEILKIHSKGKPLAEDINLKEVAERTPGFSGADLANVFNEAAILAARRNKQKIFQDELLESIEKVLLGPERRSFLISEKEKRVTAFHEAGHALVSSILPGSEPVRKISIIARGSAAGYTLKMPGSERRFKSKSEFLNDMATLLGGYCAEKLTFGEITTGASNDLEKVSMLARKLVKEYGMSSLGPVSLGRQDDLSFLGRNNYESKNYSEAVATKVDEEIMKFIKDAQEKAIKVLVKNKPLLAKISEVLMEKETIEREEFEKLIKDGNGKKVSKKIKTKVRNI</sequence>
<evidence type="ECO:0000256" key="6">
    <source>
        <dbReference type="ARBA" id="ARBA00022741"/>
    </source>
</evidence>
<dbReference type="PROSITE" id="PS00674">
    <property type="entry name" value="AAA"/>
    <property type="match status" value="1"/>
</dbReference>
<feature type="active site" evidence="14">
    <location>
        <position position="433"/>
    </location>
</feature>
<dbReference type="SMART" id="SM00382">
    <property type="entry name" value="AAA"/>
    <property type="match status" value="1"/>
</dbReference>
<dbReference type="PANTHER" id="PTHR23076">
    <property type="entry name" value="METALLOPROTEASE M41 FTSH"/>
    <property type="match status" value="1"/>
</dbReference>
<dbReference type="Gene3D" id="3.40.50.300">
    <property type="entry name" value="P-loop containing nucleotide triphosphate hydrolases"/>
    <property type="match status" value="1"/>
</dbReference>
<dbReference type="InterPro" id="IPR003959">
    <property type="entry name" value="ATPase_AAA_core"/>
</dbReference>
<name>A0A2G9YW85_9BACT</name>
<comment type="similarity">
    <text evidence="13 14">In the central section; belongs to the AAA ATPase family.</text>
</comment>
<gene>
    <name evidence="14" type="primary">ftsH</name>
    <name evidence="17" type="ORF">COX37_01015</name>
</gene>
<dbReference type="GO" id="GO:0004176">
    <property type="term" value="F:ATP-dependent peptidase activity"/>
    <property type="evidence" value="ECO:0007669"/>
    <property type="project" value="InterPro"/>
</dbReference>
<feature type="transmembrane region" description="Helical" evidence="14">
    <location>
        <begin position="114"/>
        <end position="136"/>
    </location>
</feature>
<evidence type="ECO:0000256" key="9">
    <source>
        <dbReference type="ARBA" id="ARBA00022840"/>
    </source>
</evidence>
<keyword evidence="9 14" id="KW-0067">ATP-binding</keyword>
<feature type="binding site" evidence="14">
    <location>
        <position position="508"/>
    </location>
    <ligand>
        <name>Zn(2+)</name>
        <dbReference type="ChEBI" id="CHEBI:29105"/>
        <note>catalytic</note>
    </ligand>
</feature>
<dbReference type="HAMAP" id="MF_01458">
    <property type="entry name" value="FtsH"/>
    <property type="match status" value="1"/>
</dbReference>
<dbReference type="FunFam" id="1.10.8.60:FF:000001">
    <property type="entry name" value="ATP-dependent zinc metalloprotease FtsH"/>
    <property type="match status" value="1"/>
</dbReference>
<dbReference type="PANTHER" id="PTHR23076:SF97">
    <property type="entry name" value="ATP-DEPENDENT ZINC METALLOPROTEASE YME1L1"/>
    <property type="match status" value="1"/>
</dbReference>
<evidence type="ECO:0000256" key="10">
    <source>
        <dbReference type="ARBA" id="ARBA00022989"/>
    </source>
</evidence>
<feature type="domain" description="AAA+ ATPase" evidence="16">
    <location>
        <begin position="202"/>
        <end position="341"/>
    </location>
</feature>
<accession>A0A2G9YW85</accession>
<dbReference type="InterPro" id="IPR027417">
    <property type="entry name" value="P-loop_NTPase"/>
</dbReference>
<evidence type="ECO:0000256" key="11">
    <source>
        <dbReference type="ARBA" id="ARBA00023049"/>
    </source>
</evidence>
<dbReference type="GO" id="GO:0005524">
    <property type="term" value="F:ATP binding"/>
    <property type="evidence" value="ECO:0007669"/>
    <property type="project" value="UniProtKB-UniRule"/>
</dbReference>
<dbReference type="EMBL" id="PCRO01000013">
    <property type="protein sequence ID" value="PIP23003.1"/>
    <property type="molecule type" value="Genomic_DNA"/>
</dbReference>
<dbReference type="InterPro" id="IPR005936">
    <property type="entry name" value="FtsH"/>
</dbReference>
<evidence type="ECO:0000256" key="1">
    <source>
        <dbReference type="ARBA" id="ARBA00004370"/>
    </source>
</evidence>
<feature type="binding site" evidence="14">
    <location>
        <position position="432"/>
    </location>
    <ligand>
        <name>Zn(2+)</name>
        <dbReference type="ChEBI" id="CHEBI:29105"/>
        <note>catalytic</note>
    </ligand>
</feature>
<evidence type="ECO:0000256" key="2">
    <source>
        <dbReference type="ARBA" id="ARBA00010044"/>
    </source>
</evidence>
<dbReference type="GO" id="GO:0008270">
    <property type="term" value="F:zinc ion binding"/>
    <property type="evidence" value="ECO:0007669"/>
    <property type="project" value="UniProtKB-UniRule"/>
</dbReference>
<keyword evidence="3 14" id="KW-0645">Protease</keyword>
<dbReference type="SUPFAM" id="SSF52540">
    <property type="entry name" value="P-loop containing nucleoside triphosphate hydrolases"/>
    <property type="match status" value="1"/>
</dbReference>
<dbReference type="CDD" id="cd19501">
    <property type="entry name" value="RecA-like_FtsH"/>
    <property type="match status" value="1"/>
</dbReference>
<dbReference type="InterPro" id="IPR003593">
    <property type="entry name" value="AAA+_ATPase"/>
</dbReference>
<comment type="subunit">
    <text evidence="14">Homohexamer.</text>
</comment>
<evidence type="ECO:0000313" key="17">
    <source>
        <dbReference type="EMBL" id="PIP23003.1"/>
    </source>
</evidence>
<comment type="subcellular location">
    <subcellularLocation>
        <location evidence="14">Cell membrane</location>
        <topology evidence="14">Multi-pass membrane protein</topology>
        <orientation evidence="14">Cytoplasmic side</orientation>
    </subcellularLocation>
    <subcellularLocation>
        <location evidence="1">Membrane</location>
    </subcellularLocation>
</comment>
<comment type="similarity">
    <text evidence="15">Belongs to the AAA ATPase family.</text>
</comment>
<dbReference type="InterPro" id="IPR037219">
    <property type="entry name" value="Peptidase_M41-like"/>
</dbReference>
<evidence type="ECO:0000256" key="12">
    <source>
        <dbReference type="ARBA" id="ARBA00023136"/>
    </source>
</evidence>
<dbReference type="Gene3D" id="1.10.8.60">
    <property type="match status" value="1"/>
</dbReference>
<protein>
    <recommendedName>
        <fullName evidence="14">ATP-dependent zinc metalloprotease FtsH</fullName>
        <ecNumber evidence="14">3.4.24.-</ecNumber>
    </recommendedName>
</protein>
<evidence type="ECO:0000256" key="7">
    <source>
        <dbReference type="ARBA" id="ARBA00022801"/>
    </source>
</evidence>
<dbReference type="FunFam" id="3.40.50.300:FF:000001">
    <property type="entry name" value="ATP-dependent zinc metalloprotease FtsH"/>
    <property type="match status" value="1"/>
</dbReference>
<dbReference type="GO" id="GO:0005886">
    <property type="term" value="C:plasma membrane"/>
    <property type="evidence" value="ECO:0007669"/>
    <property type="project" value="UniProtKB-SubCell"/>
</dbReference>
<dbReference type="Proteomes" id="UP000229976">
    <property type="component" value="Unassembled WGS sequence"/>
</dbReference>
<evidence type="ECO:0000259" key="16">
    <source>
        <dbReference type="SMART" id="SM00382"/>
    </source>
</evidence>
<dbReference type="GO" id="GO:0004222">
    <property type="term" value="F:metalloendopeptidase activity"/>
    <property type="evidence" value="ECO:0007669"/>
    <property type="project" value="InterPro"/>
</dbReference>
<dbReference type="InterPro" id="IPR000642">
    <property type="entry name" value="Peptidase_M41"/>
</dbReference>
<dbReference type="GO" id="GO:0051301">
    <property type="term" value="P:cell division"/>
    <property type="evidence" value="ECO:0007669"/>
    <property type="project" value="UniProtKB-KW"/>
</dbReference>
<dbReference type="GO" id="GO:0006508">
    <property type="term" value="P:proteolysis"/>
    <property type="evidence" value="ECO:0007669"/>
    <property type="project" value="UniProtKB-KW"/>
</dbReference>
<keyword evidence="11 14" id="KW-0482">Metalloprotease</keyword>
<dbReference type="EC" id="3.4.24.-" evidence="14"/>